<protein>
    <submittedName>
        <fullName evidence="2">Prophage pi3 protein 59</fullName>
    </submittedName>
</protein>
<proteinExistence type="predicted"/>
<name>A0A1W1V3Z8_PEPAS</name>
<organism evidence="2 3">
    <name type="scientific">Peptoniphilus asaccharolyticus DSM 20463</name>
    <dbReference type="NCBI Taxonomy" id="573058"/>
    <lineage>
        <taxon>Bacteria</taxon>
        <taxon>Bacillati</taxon>
        <taxon>Bacillota</taxon>
        <taxon>Tissierellia</taxon>
        <taxon>Tissierellales</taxon>
        <taxon>Peptoniphilaceae</taxon>
        <taxon>Peptoniphilus</taxon>
    </lineage>
</organism>
<evidence type="ECO:0000256" key="1">
    <source>
        <dbReference type="SAM" id="Phobius"/>
    </source>
</evidence>
<evidence type="ECO:0000313" key="3">
    <source>
        <dbReference type="Proteomes" id="UP000192368"/>
    </source>
</evidence>
<dbReference type="AlphaFoldDB" id="A0A1W1V3Z8"/>
<feature type="transmembrane region" description="Helical" evidence="1">
    <location>
        <begin position="33"/>
        <end position="52"/>
    </location>
</feature>
<accession>A0A1W1V3Z8</accession>
<gene>
    <name evidence="2" type="ORF">SAMN00017477_1316</name>
</gene>
<dbReference type="Proteomes" id="UP000192368">
    <property type="component" value="Unassembled WGS sequence"/>
</dbReference>
<dbReference type="EMBL" id="FWWR01000009">
    <property type="protein sequence ID" value="SMB88025.1"/>
    <property type="molecule type" value="Genomic_DNA"/>
</dbReference>
<keyword evidence="3" id="KW-1185">Reference proteome</keyword>
<keyword evidence="1" id="KW-0472">Membrane</keyword>
<keyword evidence="1" id="KW-1133">Transmembrane helix</keyword>
<sequence>MSVNFFAILLFVIGLKEFINAIIIYSNKRKKESILSLILSIFVCICAILSFTNLI</sequence>
<keyword evidence="1" id="KW-0812">Transmembrane</keyword>
<reference evidence="3" key="1">
    <citation type="submission" date="2017-04" db="EMBL/GenBank/DDBJ databases">
        <authorList>
            <person name="Varghese N."/>
            <person name="Submissions S."/>
        </authorList>
    </citation>
    <scope>NUCLEOTIDE SEQUENCE [LARGE SCALE GENOMIC DNA]</scope>
    <source>
        <strain evidence="3">DSM 20463</strain>
    </source>
</reference>
<evidence type="ECO:0000313" key="2">
    <source>
        <dbReference type="EMBL" id="SMB88025.1"/>
    </source>
</evidence>
<feature type="transmembrane region" description="Helical" evidence="1">
    <location>
        <begin position="6"/>
        <end position="26"/>
    </location>
</feature>